<feature type="chain" id="PRO_5022837540" evidence="1">
    <location>
        <begin position="20"/>
        <end position="635"/>
    </location>
</feature>
<proteinExistence type="predicted"/>
<name>A0A5B8ULF6_9BACT</name>
<dbReference type="EMBL" id="CP042433">
    <property type="protein sequence ID" value="QEC56845.1"/>
    <property type="molecule type" value="Genomic_DNA"/>
</dbReference>
<evidence type="ECO:0000313" key="3">
    <source>
        <dbReference type="EMBL" id="QEC56845.1"/>
    </source>
</evidence>
<evidence type="ECO:0000259" key="2">
    <source>
        <dbReference type="Pfam" id="PF12969"/>
    </source>
</evidence>
<dbReference type="AlphaFoldDB" id="A0A5B8ULF6"/>
<dbReference type="InterPro" id="IPR024618">
    <property type="entry name" value="DUF3857"/>
</dbReference>
<dbReference type="InterPro" id="IPR038765">
    <property type="entry name" value="Papain-like_cys_pep_sf"/>
</dbReference>
<gene>
    <name evidence="3" type="ORF">FSB75_13375</name>
</gene>
<organism evidence="3 4">
    <name type="scientific">Flavisolibacter ginsenosidimutans</name>
    <dbReference type="NCBI Taxonomy" id="661481"/>
    <lineage>
        <taxon>Bacteria</taxon>
        <taxon>Pseudomonadati</taxon>
        <taxon>Bacteroidota</taxon>
        <taxon>Chitinophagia</taxon>
        <taxon>Chitinophagales</taxon>
        <taxon>Chitinophagaceae</taxon>
        <taxon>Flavisolibacter</taxon>
    </lineage>
</organism>
<evidence type="ECO:0000256" key="1">
    <source>
        <dbReference type="SAM" id="SignalP"/>
    </source>
</evidence>
<protein>
    <submittedName>
        <fullName evidence="3">DUF3857 domain-containing protein</fullName>
    </submittedName>
</protein>
<accession>A0A5B8ULF6</accession>
<reference evidence="3 4" key="1">
    <citation type="journal article" date="2015" name="Int. J. Syst. Evol. Microbiol.">
        <title>Flavisolibacter ginsenosidimutans sp. nov., with ginsenoside-converting activity isolated from soil used for cultivating ginseng.</title>
        <authorList>
            <person name="Zhao Y."/>
            <person name="Liu Q."/>
            <person name="Kang M.S."/>
            <person name="Jin F."/>
            <person name="Yu H."/>
            <person name="Im W.T."/>
        </authorList>
    </citation>
    <scope>NUCLEOTIDE SEQUENCE [LARGE SCALE GENOMIC DNA]</scope>
    <source>
        <strain evidence="3 4">Gsoil 636</strain>
    </source>
</reference>
<feature type="signal peptide" evidence="1">
    <location>
        <begin position="1"/>
        <end position="19"/>
    </location>
</feature>
<dbReference type="SUPFAM" id="SSF54001">
    <property type="entry name" value="Cysteine proteinases"/>
    <property type="match status" value="1"/>
</dbReference>
<keyword evidence="4" id="KW-1185">Reference proteome</keyword>
<dbReference type="OrthoDB" id="8595007at2"/>
<dbReference type="Gene3D" id="3.10.620.30">
    <property type="match status" value="1"/>
</dbReference>
<keyword evidence="1" id="KW-0732">Signal</keyword>
<sequence>MLKTIAAAFACFVMLVARGQQEPSPPATTLASIPEELKKDADAVYKLDEAVLTVLSPSEYTLKVHKVMTLLNADAAYLLHHRFTVDKLFKVEDIEIKVLDAFGQLVKKYTKKDFETVAAYDGMTLVTDDKVMKLYTPAPAYPCTLDVQYTRHATGYNQFLNRYIYQYRTVTELFRYEVFAPVSLDIRQRTLNLSATPQVEAMGNTKRYVWEVKNVSAKKFETDGYTASYYMPRIEIAPNEFSYDGYKGEFRSWADYGRWAYKLFEEKTPFSQDRIADIKELVKGAKDRQEIISTLYQYLQHNTRYVNIQLGIGGWKPFAIKFVDENKFGDCKALTNYMRYLLQAVGIMAYPALINSGYEEPAIDPQFPNNVFSHVILCVPNDKDTTWLECTSTYNKAGELGTFTENKKALLLTENGGVIVNTPKSDYRANTVCAKSTVTINAGGGATIQNEVASSGEPASYYHDVFQLKEDEQKQRLMQTLHFKNPDEISVSSFDDKGQAGFGVVRTYERFYDFKSGNKYFLPLCVNRSATERMKVATRETDYLFAYPYEKSDTTVFHFPQGFTPEALPAGKELQSPYSYYKRTCRYDAASNQLTTVSTVSLKQHVIPAADYPKVAQFFNDVIAIEEENIIVVKQ</sequence>
<evidence type="ECO:0000313" key="4">
    <source>
        <dbReference type="Proteomes" id="UP000321204"/>
    </source>
</evidence>
<dbReference type="Gene3D" id="2.60.120.1130">
    <property type="match status" value="1"/>
</dbReference>
<dbReference type="RefSeq" id="WP_146788388.1">
    <property type="nucleotide sequence ID" value="NZ_BAABIO010000003.1"/>
</dbReference>
<dbReference type="Proteomes" id="UP000321204">
    <property type="component" value="Chromosome"/>
</dbReference>
<feature type="domain" description="DUF3857" evidence="2">
    <location>
        <begin position="60"/>
        <end position="217"/>
    </location>
</feature>
<dbReference type="KEGG" id="fgg:FSB75_13375"/>
<dbReference type="Pfam" id="PF12969">
    <property type="entry name" value="DUF3857"/>
    <property type="match status" value="1"/>
</dbReference>
<dbReference type="Gene3D" id="2.60.40.3140">
    <property type="match status" value="1"/>
</dbReference>